<dbReference type="AlphaFoldDB" id="F7NPV1"/>
<organism evidence="9 10">
    <name type="scientific">Acetonema longum DSM 6540</name>
    <dbReference type="NCBI Taxonomy" id="1009370"/>
    <lineage>
        <taxon>Bacteria</taxon>
        <taxon>Bacillati</taxon>
        <taxon>Bacillota</taxon>
        <taxon>Negativicutes</taxon>
        <taxon>Acetonemataceae</taxon>
        <taxon>Acetonema</taxon>
    </lineage>
</organism>
<evidence type="ECO:0000256" key="2">
    <source>
        <dbReference type="ARBA" id="ARBA00005811"/>
    </source>
</evidence>
<keyword evidence="10" id="KW-1185">Reference proteome</keyword>
<keyword evidence="3" id="KW-1003">Cell membrane</keyword>
<dbReference type="EMBL" id="AFGF01000269">
    <property type="protein sequence ID" value="EGO61942.1"/>
    <property type="molecule type" value="Genomic_DNA"/>
</dbReference>
<sequence>MRLRSQRQEGQPKLMIIPMIDIMFFLLVFFMLSTLYMVEQRIFPVSLPQATTAKLDMQKQIPITVAADGRIWLEQEEIPRSLLGERVKVEIGRNPETLFILRADKKAEYGEVVSVLDELKHHGVRRVSVATEAKPGTAETAPDRT</sequence>
<dbReference type="STRING" id="1009370.ALO_20742"/>
<evidence type="ECO:0000256" key="8">
    <source>
        <dbReference type="SAM" id="Phobius"/>
    </source>
</evidence>
<evidence type="ECO:0000313" key="10">
    <source>
        <dbReference type="Proteomes" id="UP000003240"/>
    </source>
</evidence>
<dbReference type="Gene3D" id="3.30.420.270">
    <property type="match status" value="1"/>
</dbReference>
<gene>
    <name evidence="9" type="ORF">ALO_20742</name>
</gene>
<dbReference type="OrthoDB" id="287326at2"/>
<dbReference type="eggNOG" id="COG0848">
    <property type="taxonomic scope" value="Bacteria"/>
</dbReference>
<comment type="subcellular location">
    <subcellularLocation>
        <location evidence="1">Cell membrane</location>
        <topology evidence="1">Single-pass membrane protein</topology>
    </subcellularLocation>
    <subcellularLocation>
        <location evidence="7">Cell membrane</location>
        <topology evidence="7">Single-pass type II membrane protein</topology>
    </subcellularLocation>
</comment>
<protein>
    <submittedName>
        <fullName evidence="9">Biopolymertransporter ExbD/TolR</fullName>
    </submittedName>
</protein>
<keyword evidence="6 8" id="KW-0472">Membrane</keyword>
<dbReference type="GO" id="GO:0022857">
    <property type="term" value="F:transmembrane transporter activity"/>
    <property type="evidence" value="ECO:0007669"/>
    <property type="project" value="InterPro"/>
</dbReference>
<keyword evidence="5 8" id="KW-1133">Transmembrane helix</keyword>
<keyword evidence="7" id="KW-0813">Transport</keyword>
<dbReference type="GO" id="GO:0015031">
    <property type="term" value="P:protein transport"/>
    <property type="evidence" value="ECO:0007669"/>
    <property type="project" value="UniProtKB-KW"/>
</dbReference>
<dbReference type="InterPro" id="IPR003400">
    <property type="entry name" value="ExbD"/>
</dbReference>
<evidence type="ECO:0000256" key="4">
    <source>
        <dbReference type="ARBA" id="ARBA00022692"/>
    </source>
</evidence>
<evidence type="ECO:0000256" key="3">
    <source>
        <dbReference type="ARBA" id="ARBA00022475"/>
    </source>
</evidence>
<accession>F7NPV1</accession>
<comment type="caution">
    <text evidence="9">The sequence shown here is derived from an EMBL/GenBank/DDBJ whole genome shotgun (WGS) entry which is preliminary data.</text>
</comment>
<dbReference type="RefSeq" id="WP_004099674.1">
    <property type="nucleotide sequence ID" value="NZ_AFGF01000269.1"/>
</dbReference>
<evidence type="ECO:0000313" key="9">
    <source>
        <dbReference type="EMBL" id="EGO61942.1"/>
    </source>
</evidence>
<keyword evidence="4 7" id="KW-0812">Transmembrane</keyword>
<comment type="similarity">
    <text evidence="2 7">Belongs to the ExbD/TolR family.</text>
</comment>
<dbReference type="GO" id="GO:0005886">
    <property type="term" value="C:plasma membrane"/>
    <property type="evidence" value="ECO:0007669"/>
    <property type="project" value="UniProtKB-SubCell"/>
</dbReference>
<evidence type="ECO:0000256" key="6">
    <source>
        <dbReference type="ARBA" id="ARBA00023136"/>
    </source>
</evidence>
<dbReference type="Pfam" id="PF02472">
    <property type="entry name" value="ExbD"/>
    <property type="match status" value="1"/>
</dbReference>
<feature type="transmembrane region" description="Helical" evidence="8">
    <location>
        <begin position="20"/>
        <end position="38"/>
    </location>
</feature>
<dbReference type="PANTHER" id="PTHR30558">
    <property type="entry name" value="EXBD MEMBRANE COMPONENT OF PMF-DRIVEN MACROMOLECULE IMPORT SYSTEM"/>
    <property type="match status" value="1"/>
</dbReference>
<name>F7NPV1_9FIRM</name>
<evidence type="ECO:0000256" key="7">
    <source>
        <dbReference type="RuleBase" id="RU003879"/>
    </source>
</evidence>
<proteinExistence type="inferred from homology"/>
<reference evidence="9 10" key="1">
    <citation type="journal article" date="2011" name="EMBO J.">
        <title>Structural diversity of bacterial flagellar motors.</title>
        <authorList>
            <person name="Chen S."/>
            <person name="Beeby M."/>
            <person name="Murphy G.E."/>
            <person name="Leadbetter J.R."/>
            <person name="Hendrixson D.R."/>
            <person name="Briegel A."/>
            <person name="Li Z."/>
            <person name="Shi J."/>
            <person name="Tocheva E.I."/>
            <person name="Muller A."/>
            <person name="Dobro M.J."/>
            <person name="Jensen G.J."/>
        </authorList>
    </citation>
    <scope>NUCLEOTIDE SEQUENCE [LARGE SCALE GENOMIC DNA]</scope>
    <source>
        <strain evidence="9 10">DSM 6540</strain>
    </source>
</reference>
<evidence type="ECO:0000256" key="5">
    <source>
        <dbReference type="ARBA" id="ARBA00022989"/>
    </source>
</evidence>
<keyword evidence="7" id="KW-0653">Protein transport</keyword>
<dbReference type="Proteomes" id="UP000003240">
    <property type="component" value="Unassembled WGS sequence"/>
</dbReference>
<evidence type="ECO:0000256" key="1">
    <source>
        <dbReference type="ARBA" id="ARBA00004162"/>
    </source>
</evidence>